<evidence type="ECO:0000256" key="1">
    <source>
        <dbReference type="SAM" id="SignalP"/>
    </source>
</evidence>
<accession>A0A059C9H3</accession>
<organism evidence="2">
    <name type="scientific">Eucalyptus grandis</name>
    <name type="common">Flooded gum</name>
    <dbReference type="NCBI Taxonomy" id="71139"/>
    <lineage>
        <taxon>Eukaryota</taxon>
        <taxon>Viridiplantae</taxon>
        <taxon>Streptophyta</taxon>
        <taxon>Embryophyta</taxon>
        <taxon>Tracheophyta</taxon>
        <taxon>Spermatophyta</taxon>
        <taxon>Magnoliopsida</taxon>
        <taxon>eudicotyledons</taxon>
        <taxon>Gunneridae</taxon>
        <taxon>Pentapetalae</taxon>
        <taxon>rosids</taxon>
        <taxon>malvids</taxon>
        <taxon>Myrtales</taxon>
        <taxon>Myrtaceae</taxon>
        <taxon>Myrtoideae</taxon>
        <taxon>Eucalypteae</taxon>
        <taxon>Eucalyptus</taxon>
    </lineage>
</organism>
<dbReference type="EMBL" id="KK198757">
    <property type="protein sequence ID" value="KCW75113.1"/>
    <property type="molecule type" value="Genomic_DNA"/>
</dbReference>
<evidence type="ECO:0000313" key="2">
    <source>
        <dbReference type="EMBL" id="KCW75113.1"/>
    </source>
</evidence>
<proteinExistence type="predicted"/>
<dbReference type="Gramene" id="KCW75113">
    <property type="protein sequence ID" value="KCW75113"/>
    <property type="gene ID" value="EUGRSUZ_E03864"/>
</dbReference>
<feature type="chain" id="PRO_5001569487" evidence="1">
    <location>
        <begin position="24"/>
        <end position="148"/>
    </location>
</feature>
<dbReference type="AlphaFoldDB" id="A0A059C9H3"/>
<name>A0A059C9H3_EUCGR</name>
<feature type="signal peptide" evidence="1">
    <location>
        <begin position="1"/>
        <end position="23"/>
    </location>
</feature>
<keyword evidence="1" id="KW-0732">Signal</keyword>
<gene>
    <name evidence="2" type="ORF">EUGRSUZ_E03864</name>
</gene>
<reference evidence="2" key="1">
    <citation type="submission" date="2013-07" db="EMBL/GenBank/DDBJ databases">
        <title>The genome of Eucalyptus grandis.</title>
        <authorList>
            <person name="Schmutz J."/>
            <person name="Hayes R."/>
            <person name="Myburg A."/>
            <person name="Tuskan G."/>
            <person name="Grattapaglia D."/>
            <person name="Rokhsar D.S."/>
        </authorList>
    </citation>
    <scope>NUCLEOTIDE SEQUENCE</scope>
    <source>
        <tissue evidence="2">Leaf extractions</tissue>
    </source>
</reference>
<dbReference type="InParanoid" id="A0A059C9H3"/>
<protein>
    <submittedName>
        <fullName evidence="2">Uncharacterized protein</fullName>
    </submittedName>
</protein>
<sequence>MFVSHVIMGVVVGSVHVTVTAEAHQYALMDAGGHPTSAYARGHRCAIMGAGGRPTSAVARDLFTRGVAIATAMETPLHHGPCMAVTTEGRQHAPMPVTTATLPARSCEESFEVFVKIRSLFPRLGVFMRSVGSRHGSSSRTIFPLLPQ</sequence>